<accession>A0ABP7PW42</accession>
<gene>
    <name evidence="1" type="ORF">GCM10022407_17280</name>
</gene>
<sequence>MSTTGYGQGRRRNLLEAAAHGKYQPGWYTLQDGSRHAGKLRMWQTLSRNSIQVDQGKADPINLTPEQLRHVVMGRDSFVVARQVPLAGHPMTVPFGEADFYRVVLKGKLQVLQHDQLVPGYGMYEGSHHDLAWVLRPADKADLVVLPSEEKAFAQEVPAFFIDNPDLAQRIRAGLVGHVDFKRIVYAYIFRKDVEQVSYEEAATIFQ</sequence>
<protein>
    <recommendedName>
        <fullName evidence="3">Cyclic nucleotide-binding domain-containing protein</fullName>
    </recommendedName>
</protein>
<comment type="caution">
    <text evidence="1">The sequence shown here is derived from an EMBL/GenBank/DDBJ whole genome shotgun (WGS) entry which is preliminary data.</text>
</comment>
<dbReference type="RefSeq" id="WP_345123150.1">
    <property type="nucleotide sequence ID" value="NZ_BAABDI010000009.1"/>
</dbReference>
<keyword evidence="2" id="KW-1185">Reference proteome</keyword>
<evidence type="ECO:0000313" key="2">
    <source>
        <dbReference type="Proteomes" id="UP001501556"/>
    </source>
</evidence>
<organism evidence="1 2">
    <name type="scientific">Hymenobacter antarcticus</name>
    <dbReference type="NCBI Taxonomy" id="486270"/>
    <lineage>
        <taxon>Bacteria</taxon>
        <taxon>Pseudomonadati</taxon>
        <taxon>Bacteroidota</taxon>
        <taxon>Cytophagia</taxon>
        <taxon>Cytophagales</taxon>
        <taxon>Hymenobacteraceae</taxon>
        <taxon>Hymenobacter</taxon>
    </lineage>
</organism>
<dbReference type="EMBL" id="BAABDI010000009">
    <property type="protein sequence ID" value="GAA3972026.1"/>
    <property type="molecule type" value="Genomic_DNA"/>
</dbReference>
<name>A0ABP7PW42_9BACT</name>
<evidence type="ECO:0000313" key="1">
    <source>
        <dbReference type="EMBL" id="GAA3972026.1"/>
    </source>
</evidence>
<evidence type="ECO:0008006" key="3">
    <source>
        <dbReference type="Google" id="ProtNLM"/>
    </source>
</evidence>
<proteinExistence type="predicted"/>
<dbReference type="Proteomes" id="UP001501556">
    <property type="component" value="Unassembled WGS sequence"/>
</dbReference>
<reference evidence="2" key="1">
    <citation type="journal article" date="2019" name="Int. J. Syst. Evol. Microbiol.">
        <title>The Global Catalogue of Microorganisms (GCM) 10K type strain sequencing project: providing services to taxonomists for standard genome sequencing and annotation.</title>
        <authorList>
            <consortium name="The Broad Institute Genomics Platform"/>
            <consortium name="The Broad Institute Genome Sequencing Center for Infectious Disease"/>
            <person name="Wu L."/>
            <person name="Ma J."/>
        </authorList>
    </citation>
    <scope>NUCLEOTIDE SEQUENCE [LARGE SCALE GENOMIC DNA]</scope>
    <source>
        <strain evidence="2">JCM 17217</strain>
    </source>
</reference>